<dbReference type="OrthoDB" id="4070640at2759"/>
<gene>
    <name evidence="2" type="ORF">LANO_0H04280G</name>
</gene>
<feature type="compositionally biased region" description="Low complexity" evidence="1">
    <location>
        <begin position="194"/>
        <end position="206"/>
    </location>
</feature>
<reference evidence="3" key="1">
    <citation type="submission" date="2016-03" db="EMBL/GenBank/DDBJ databases">
        <authorList>
            <person name="Devillers Hugo."/>
        </authorList>
    </citation>
    <scope>NUCLEOTIDE SEQUENCE [LARGE SCALE GENOMIC DNA]</scope>
</reference>
<dbReference type="Proteomes" id="UP000189911">
    <property type="component" value="Chromosome H"/>
</dbReference>
<feature type="compositionally biased region" description="Polar residues" evidence="1">
    <location>
        <begin position="212"/>
        <end position="225"/>
    </location>
</feature>
<protein>
    <submittedName>
        <fullName evidence="2">LANO_0H04280g1_1</fullName>
    </submittedName>
</protein>
<feature type="compositionally biased region" description="Polar residues" evidence="1">
    <location>
        <begin position="177"/>
        <end position="187"/>
    </location>
</feature>
<feature type="compositionally biased region" description="Low complexity" evidence="1">
    <location>
        <begin position="258"/>
        <end position="320"/>
    </location>
</feature>
<sequence length="434" mass="48378">MSYVRRDSSGSITSAGIMHHQSKLDVFIIKAHRLLSNGAVINGEDVSVFNTASSSPKSGGPVNGTSPHNDLTLFQRLSQLYNATISTSLLDDNSTSPKSAIELYQRFQQILKELELSYEVSPYGKYFRKLDNGMWQIKDDSELLSDQLWQLVSVSISTVYDAKTGQMLNQTRRRVNSMATSSKNSPSEIIDNTLPQQLQKRLQKLQQDSRHNYYSTSPVSPSLVPNGNGIRSVHSNNSSGGEAASLNSNSNINMNKVGPINNPTNISSNISSNNNISNNSNNNNNNSNNNNNNNNNNNINTNSNSINNNNNNNNINGNINNALMNTQNKRKYMGVGTPDEDAVEELLQLATKKAKSDLPTINEDMSQPSPMGHSMATDTSSVYERLLQEKDFRIKQLETDLETQRQETQWLRKMLLEDMACVRSMLHKMSRNRP</sequence>
<dbReference type="AlphaFoldDB" id="A0A1G4KL42"/>
<keyword evidence="3" id="KW-1185">Reference proteome</keyword>
<evidence type="ECO:0000313" key="3">
    <source>
        <dbReference type="Proteomes" id="UP000189911"/>
    </source>
</evidence>
<dbReference type="EMBL" id="LT598447">
    <property type="protein sequence ID" value="SCV05292.1"/>
    <property type="molecule type" value="Genomic_DNA"/>
</dbReference>
<accession>A0A1G4KL42</accession>
<evidence type="ECO:0000313" key="2">
    <source>
        <dbReference type="EMBL" id="SCV05292.1"/>
    </source>
</evidence>
<feature type="region of interest" description="Disordered" evidence="1">
    <location>
        <begin position="173"/>
        <end position="320"/>
    </location>
</feature>
<feature type="compositionally biased region" description="Polar residues" evidence="1">
    <location>
        <begin position="233"/>
        <end position="254"/>
    </location>
</feature>
<organism evidence="2 3">
    <name type="scientific">Lachancea nothofagi CBS 11611</name>
    <dbReference type="NCBI Taxonomy" id="1266666"/>
    <lineage>
        <taxon>Eukaryota</taxon>
        <taxon>Fungi</taxon>
        <taxon>Dikarya</taxon>
        <taxon>Ascomycota</taxon>
        <taxon>Saccharomycotina</taxon>
        <taxon>Saccharomycetes</taxon>
        <taxon>Saccharomycetales</taxon>
        <taxon>Saccharomycetaceae</taxon>
        <taxon>Lachancea</taxon>
    </lineage>
</organism>
<evidence type="ECO:0000256" key="1">
    <source>
        <dbReference type="SAM" id="MobiDB-lite"/>
    </source>
</evidence>
<proteinExistence type="predicted"/>
<name>A0A1G4KL42_9SACH</name>